<protein>
    <submittedName>
        <fullName evidence="1">Uncharacterized protein</fullName>
    </submittedName>
</protein>
<reference evidence="1" key="1">
    <citation type="submission" date="2022-10" db="EMBL/GenBank/DDBJ databases">
        <title>Determination and structural analysis of whole genome sequence of Sarocladium strictum F4-1.</title>
        <authorList>
            <person name="Hu L."/>
            <person name="Jiang Y."/>
        </authorList>
    </citation>
    <scope>NUCLEOTIDE SEQUENCE</scope>
    <source>
        <strain evidence="1">F4-1</strain>
    </source>
</reference>
<dbReference type="AlphaFoldDB" id="A0AA39GD78"/>
<gene>
    <name evidence="1" type="ORF">NLU13_8609</name>
</gene>
<organism evidence="1 2">
    <name type="scientific">Sarocladium strictum</name>
    <name type="common">Black bundle disease fungus</name>
    <name type="synonym">Acremonium strictum</name>
    <dbReference type="NCBI Taxonomy" id="5046"/>
    <lineage>
        <taxon>Eukaryota</taxon>
        <taxon>Fungi</taxon>
        <taxon>Dikarya</taxon>
        <taxon>Ascomycota</taxon>
        <taxon>Pezizomycotina</taxon>
        <taxon>Sordariomycetes</taxon>
        <taxon>Hypocreomycetidae</taxon>
        <taxon>Hypocreales</taxon>
        <taxon>Sarocladiaceae</taxon>
        <taxon>Sarocladium</taxon>
    </lineage>
</organism>
<dbReference type="Proteomes" id="UP001175261">
    <property type="component" value="Unassembled WGS sequence"/>
</dbReference>
<keyword evidence="2" id="KW-1185">Reference proteome</keyword>
<dbReference type="PANTHER" id="PTHR35179:SF1">
    <property type="entry name" value="INTEGRAL MEMBRANE PROTEIN"/>
    <property type="match status" value="1"/>
</dbReference>
<dbReference type="PANTHER" id="PTHR35179">
    <property type="entry name" value="PROTEIN CBG02620"/>
    <property type="match status" value="1"/>
</dbReference>
<sequence length="366" mass="40781">MEKDWKAVAASLEASHEGSWLTSGRDDLITAFPVLRLPPSKTVVSSLEPHAVITSYNWIKSEHPTICLPFTLPRDAGVSMIDANAAKWPSSPFEPALRAAAITSPRYSFNDVDLLVNRNTLRKFFDMCRGKSPSHSDFRLNLFMERNTLIIERTEKYNVTRAEDAFGYGKNFEDACTDAPKGLEESVSHHRMIECRFGGLKCAIRFEVDACIPAEALGGHEGVATEIAPSPVISENQGIRIIHAGPGSRDDALVELKSRKVRPTTISQNMPQLWFGRLDHLVQGIHENGTFRSVERQTESTNQQTLQRMVTLLEELRAVVDNTKSLSAVAVWTKADGLRVYESTSDRKVLPDDLVERFWGTGKEAA</sequence>
<name>A0AA39GD78_SARSR</name>
<evidence type="ECO:0000313" key="2">
    <source>
        <dbReference type="Proteomes" id="UP001175261"/>
    </source>
</evidence>
<evidence type="ECO:0000313" key="1">
    <source>
        <dbReference type="EMBL" id="KAK0384523.1"/>
    </source>
</evidence>
<dbReference type="EMBL" id="JAPDFR010000008">
    <property type="protein sequence ID" value="KAK0384523.1"/>
    <property type="molecule type" value="Genomic_DNA"/>
</dbReference>
<accession>A0AA39GD78</accession>
<comment type="caution">
    <text evidence="1">The sequence shown here is derived from an EMBL/GenBank/DDBJ whole genome shotgun (WGS) entry which is preliminary data.</text>
</comment>
<proteinExistence type="predicted"/>